<keyword evidence="3" id="KW-1185">Reference proteome</keyword>
<feature type="region of interest" description="Disordered" evidence="1">
    <location>
        <begin position="125"/>
        <end position="149"/>
    </location>
</feature>
<organism evidence="2 3">
    <name type="scientific">Prorocentrum cordatum</name>
    <dbReference type="NCBI Taxonomy" id="2364126"/>
    <lineage>
        <taxon>Eukaryota</taxon>
        <taxon>Sar</taxon>
        <taxon>Alveolata</taxon>
        <taxon>Dinophyceae</taxon>
        <taxon>Prorocentrales</taxon>
        <taxon>Prorocentraceae</taxon>
        <taxon>Prorocentrum</taxon>
    </lineage>
</organism>
<dbReference type="EMBL" id="CAUYUJ010007012">
    <property type="protein sequence ID" value="CAK0819312.1"/>
    <property type="molecule type" value="Genomic_DNA"/>
</dbReference>
<feature type="non-terminal residue" evidence="2">
    <location>
        <position position="149"/>
    </location>
</feature>
<evidence type="ECO:0000256" key="1">
    <source>
        <dbReference type="SAM" id="MobiDB-lite"/>
    </source>
</evidence>
<sequence length="149" mass="15221">MAGDGLPDAAALARGVADSVLGPRGGCTVARGAADTVLGQMPEDATPVFSHDAPVFNMPARRSARQLSVPCIQEAARADADAAPALDLRLFNGLKGQNRESVPSIQEVATPMASVPVPAKFVVQSLRSSADSRPDSESSRGALSKAAGK</sequence>
<name>A0ABN9RKB1_9DINO</name>
<comment type="caution">
    <text evidence="2">The sequence shown here is derived from an EMBL/GenBank/DDBJ whole genome shotgun (WGS) entry which is preliminary data.</text>
</comment>
<evidence type="ECO:0000313" key="3">
    <source>
        <dbReference type="Proteomes" id="UP001189429"/>
    </source>
</evidence>
<protein>
    <submittedName>
        <fullName evidence="2">Uncharacterized protein</fullName>
    </submittedName>
</protein>
<evidence type="ECO:0000313" key="2">
    <source>
        <dbReference type="EMBL" id="CAK0819312.1"/>
    </source>
</evidence>
<accession>A0ABN9RKB1</accession>
<proteinExistence type="predicted"/>
<reference evidence="2" key="1">
    <citation type="submission" date="2023-10" db="EMBL/GenBank/DDBJ databases">
        <authorList>
            <person name="Chen Y."/>
            <person name="Shah S."/>
            <person name="Dougan E. K."/>
            <person name="Thang M."/>
            <person name="Chan C."/>
        </authorList>
    </citation>
    <scope>NUCLEOTIDE SEQUENCE [LARGE SCALE GENOMIC DNA]</scope>
</reference>
<dbReference type="Proteomes" id="UP001189429">
    <property type="component" value="Unassembled WGS sequence"/>
</dbReference>
<gene>
    <name evidence="2" type="ORF">PCOR1329_LOCUS21337</name>
</gene>